<dbReference type="EMBL" id="JAHCVI010000005">
    <property type="protein sequence ID" value="KAG7285299.1"/>
    <property type="molecule type" value="Genomic_DNA"/>
</dbReference>
<dbReference type="FunFam" id="2.60.40.10:FF:000552">
    <property type="entry name" value="Related to glucoamylase"/>
    <property type="match status" value="1"/>
</dbReference>
<keyword evidence="4 9" id="KW-0378">Hydrolase</keyword>
<accession>A0AAD4EPY3</accession>
<keyword evidence="3" id="KW-0732">Signal</keyword>
<evidence type="ECO:0000256" key="8">
    <source>
        <dbReference type="ARBA" id="ARBA00023326"/>
    </source>
</evidence>
<keyword evidence="6 9" id="KW-0119">Carbohydrate metabolism</keyword>
<evidence type="ECO:0000259" key="12">
    <source>
        <dbReference type="PROSITE" id="PS51166"/>
    </source>
</evidence>
<dbReference type="PANTHER" id="PTHR31616">
    <property type="entry name" value="TREHALASE"/>
    <property type="match status" value="1"/>
</dbReference>
<dbReference type="InterPro" id="IPR002044">
    <property type="entry name" value="CBM20"/>
</dbReference>
<dbReference type="InterPro" id="IPR000165">
    <property type="entry name" value="Glucoamylase"/>
</dbReference>
<dbReference type="AlphaFoldDB" id="A0AAD4EPY3"/>
<dbReference type="InterPro" id="IPR034836">
    <property type="entry name" value="CBM20_glucoamylase"/>
</dbReference>
<proteinExistence type="inferred from homology"/>
<comment type="similarity">
    <text evidence="2 9">Belongs to the glycosyl hydrolase 15 family.</text>
</comment>
<dbReference type="InterPro" id="IPR008291">
    <property type="entry name" value="Glucoamylase_SBD"/>
</dbReference>
<dbReference type="InterPro" id="IPR008928">
    <property type="entry name" value="6-hairpin_glycosidase_sf"/>
</dbReference>
<feature type="binding site" evidence="11">
    <location>
        <position position="180"/>
    </location>
    <ligand>
        <name>substrate</name>
    </ligand>
</feature>
<dbReference type="InterPro" id="IPR013784">
    <property type="entry name" value="Carb-bd-like_fold"/>
</dbReference>
<evidence type="ECO:0000256" key="10">
    <source>
        <dbReference type="PIRSR" id="PIRSR001031-1"/>
    </source>
</evidence>
<evidence type="ECO:0000313" key="14">
    <source>
        <dbReference type="Proteomes" id="UP001197093"/>
    </source>
</evidence>
<dbReference type="PIRSF" id="PIRSF001031">
    <property type="entry name" value="Glu-a-glcsd_SBD"/>
    <property type="match status" value="1"/>
</dbReference>
<evidence type="ECO:0000256" key="2">
    <source>
        <dbReference type="ARBA" id="ARBA00006188"/>
    </source>
</evidence>
<evidence type="ECO:0000256" key="4">
    <source>
        <dbReference type="ARBA" id="ARBA00022801"/>
    </source>
</evidence>
<evidence type="ECO:0000256" key="6">
    <source>
        <dbReference type="ARBA" id="ARBA00023277"/>
    </source>
</evidence>
<evidence type="ECO:0000256" key="11">
    <source>
        <dbReference type="PIRSR" id="PIRSR001031-2"/>
    </source>
</evidence>
<gene>
    <name evidence="13" type="primary">GLA1_2</name>
    <name evidence="13" type="ORF">NEMBOFW57_009921</name>
</gene>
<dbReference type="InterPro" id="IPR013783">
    <property type="entry name" value="Ig-like_fold"/>
</dbReference>
<dbReference type="Proteomes" id="UP001197093">
    <property type="component" value="Unassembled WGS sequence"/>
</dbReference>
<feature type="active site" description="Proton donor" evidence="10">
    <location>
        <position position="239"/>
    </location>
</feature>
<evidence type="ECO:0000256" key="1">
    <source>
        <dbReference type="ARBA" id="ARBA00001863"/>
    </source>
</evidence>
<keyword evidence="5" id="KW-0325">Glycoprotein</keyword>
<keyword evidence="8 9" id="KW-0624">Polysaccharide degradation</keyword>
<dbReference type="FunFam" id="1.50.10.10:FF:000018">
    <property type="entry name" value="Glucoamylase"/>
    <property type="match status" value="1"/>
</dbReference>
<keyword evidence="14" id="KW-1185">Reference proteome</keyword>
<dbReference type="PROSITE" id="PS00820">
    <property type="entry name" value="GLUCOAMYLASE"/>
    <property type="match status" value="1"/>
</dbReference>
<evidence type="ECO:0000256" key="5">
    <source>
        <dbReference type="ARBA" id="ARBA00023180"/>
    </source>
</evidence>
<sequence length="669" mass="70593">MAGLVVQFQDHLPSLNASGLTLPAMLSSLLVLGSCAVQAVVGRPDTAALRVKREGAILKRSVDSFVQSETPIAWSKLLCNIGPSGCAASGAAAGVVIASPSKSSPDYWYTWTRDASLVMTGIVDAFAHNYSSTLQTTIQNFVISQAKLQGVSNPSGGLSNGAGLGEPKFMVDLTKFSGEWGRPQRDGPPLRAIALIRYARWLVDNGYKSTAKDVVWPVIKNDLTYTAQYWGETGFDLWEEVPGNSFFTVAASHRALVEGASLAAQLGTECRACITTAPHVLCYQQTFWNNGGYIVSNLNTGASRSGKDVNSVLTSIHTFDPAVGCDATTFQPCSDKALSNLKAYVDTFRSTYAINSGIPAGKAVAVGRYSEDIYYNGNPWYLANFAVAEQLYDAIYVWKKEASITVTSLSLGFFKELIPSIATGTYASGSSTFQSIIDAVSAYADGFIDVAASHAGSGGSLAEQYDRNTGNPASAADLTWSYASFLSAADRRAGIVPAGWSAENGKTLPSTCNRAQVAGTYTQAPTPVFPANQTPNPAASTAPKPFPTGCLNAAEVYVTFNEKATTAWGQTVKVVGSTAELGSWNVANAVPLSAVAYTSGNPLWSITLPIKAGQTVSYKYVKVGADGSVQWESDPNRSLTVSAAAATTTDVCNQTGGACAAQKVDDTWR</sequence>
<dbReference type="CDD" id="cd05811">
    <property type="entry name" value="CBM20_glucoamylase"/>
    <property type="match status" value="1"/>
</dbReference>
<dbReference type="PANTHER" id="PTHR31616:SF12">
    <property type="entry name" value="GLUCOAMYLASE"/>
    <property type="match status" value="1"/>
</dbReference>
<name>A0AAD4EPY3_9PEZI</name>
<dbReference type="GO" id="GO:2001070">
    <property type="term" value="F:starch binding"/>
    <property type="evidence" value="ECO:0007669"/>
    <property type="project" value="InterPro"/>
</dbReference>
<dbReference type="GO" id="GO:0000324">
    <property type="term" value="C:fungal-type vacuole"/>
    <property type="evidence" value="ECO:0007669"/>
    <property type="project" value="TreeGrafter"/>
</dbReference>
<dbReference type="Gene3D" id="1.50.10.10">
    <property type="match status" value="1"/>
</dbReference>
<dbReference type="PROSITE" id="PS51166">
    <property type="entry name" value="CBM20"/>
    <property type="match status" value="1"/>
</dbReference>
<dbReference type="SUPFAM" id="SSF49452">
    <property type="entry name" value="Starch-binding domain-like"/>
    <property type="match status" value="1"/>
</dbReference>
<dbReference type="InterPro" id="IPR011613">
    <property type="entry name" value="GH15-like"/>
</dbReference>
<dbReference type="SMART" id="SM01065">
    <property type="entry name" value="CBM_2"/>
    <property type="match status" value="1"/>
</dbReference>
<dbReference type="GO" id="GO:0004339">
    <property type="term" value="F:glucan 1,4-alpha-glucosidase activity"/>
    <property type="evidence" value="ECO:0007669"/>
    <property type="project" value="UniProtKB-EC"/>
</dbReference>
<comment type="caution">
    <text evidence="13">The sequence shown here is derived from an EMBL/GenBank/DDBJ whole genome shotgun (WGS) entry which is preliminary data.</text>
</comment>
<organism evidence="13 14">
    <name type="scientific">Staphylotrichum longicolle</name>
    <dbReference type="NCBI Taxonomy" id="669026"/>
    <lineage>
        <taxon>Eukaryota</taxon>
        <taxon>Fungi</taxon>
        <taxon>Dikarya</taxon>
        <taxon>Ascomycota</taxon>
        <taxon>Pezizomycotina</taxon>
        <taxon>Sordariomycetes</taxon>
        <taxon>Sordariomycetidae</taxon>
        <taxon>Sordariales</taxon>
        <taxon>Chaetomiaceae</taxon>
        <taxon>Staphylotrichum</taxon>
    </lineage>
</organism>
<evidence type="ECO:0000256" key="3">
    <source>
        <dbReference type="ARBA" id="ARBA00022729"/>
    </source>
</evidence>
<dbReference type="EC" id="3.2.1.3" evidence="9"/>
<feature type="domain" description="CBM20" evidence="12">
    <location>
        <begin position="550"/>
        <end position="669"/>
    </location>
</feature>
<evidence type="ECO:0000313" key="13">
    <source>
        <dbReference type="EMBL" id="KAG7285299.1"/>
    </source>
</evidence>
<dbReference type="InterPro" id="IPR012341">
    <property type="entry name" value="6hp_glycosidase-like_sf"/>
</dbReference>
<dbReference type="Gene3D" id="2.60.40.10">
    <property type="entry name" value="Immunoglobulins"/>
    <property type="match status" value="1"/>
</dbReference>
<dbReference type="GO" id="GO:0000272">
    <property type="term" value="P:polysaccharide catabolic process"/>
    <property type="evidence" value="ECO:0007669"/>
    <property type="project" value="UniProtKB-KW"/>
</dbReference>
<protein>
    <recommendedName>
        <fullName evidence="9">Glucoamylase</fullName>
        <ecNumber evidence="9">3.2.1.3</ecNumber>
    </recommendedName>
    <alternativeName>
        <fullName evidence="9">1,4-alpha-D-glucan glucohydrolase</fullName>
    </alternativeName>
    <alternativeName>
        <fullName evidence="9">Glucan 1,4-alpha-glucosidase</fullName>
    </alternativeName>
</protein>
<dbReference type="SUPFAM" id="SSF48208">
    <property type="entry name" value="Six-hairpin glycosidases"/>
    <property type="match status" value="1"/>
</dbReference>
<feature type="active site" description="Proton acceptor" evidence="10">
    <location>
        <position position="236"/>
    </location>
</feature>
<keyword evidence="7 9" id="KW-0326">Glycosidase</keyword>
<evidence type="ECO:0000256" key="9">
    <source>
        <dbReference type="PIRNR" id="PIRNR001031"/>
    </source>
</evidence>
<dbReference type="InterPro" id="IPR046966">
    <property type="entry name" value="Glucoamylase_active_site"/>
</dbReference>
<evidence type="ECO:0000256" key="7">
    <source>
        <dbReference type="ARBA" id="ARBA00023295"/>
    </source>
</evidence>
<dbReference type="Pfam" id="PF00723">
    <property type="entry name" value="Glyco_hydro_15"/>
    <property type="match status" value="1"/>
</dbReference>
<dbReference type="Pfam" id="PF00686">
    <property type="entry name" value="CBM_20"/>
    <property type="match status" value="1"/>
</dbReference>
<dbReference type="PRINTS" id="PR00736">
    <property type="entry name" value="GLHYDRLASE15"/>
</dbReference>
<comment type="catalytic activity">
    <reaction evidence="1 9">
        <text>Hydrolysis of terminal (1-&gt;4)-linked alpha-D-glucose residues successively from non-reducing ends of the chains with release of beta-D-glucose.</text>
        <dbReference type="EC" id="3.2.1.3"/>
    </reaction>
</comment>
<reference evidence="13" key="1">
    <citation type="submission" date="2023-02" db="EMBL/GenBank/DDBJ databases">
        <authorList>
            <person name="Palmer J.M."/>
        </authorList>
    </citation>
    <scope>NUCLEOTIDE SEQUENCE</scope>
    <source>
        <strain evidence="13">FW57</strain>
    </source>
</reference>